<protein>
    <submittedName>
        <fullName evidence="2">Uncharacterized protein</fullName>
    </submittedName>
</protein>
<keyword evidence="3" id="KW-1185">Reference proteome</keyword>
<evidence type="ECO:0000313" key="3">
    <source>
        <dbReference type="Proteomes" id="UP000314294"/>
    </source>
</evidence>
<dbReference type="EMBL" id="SRLO01000156">
    <property type="protein sequence ID" value="TNN71002.1"/>
    <property type="molecule type" value="Genomic_DNA"/>
</dbReference>
<dbReference type="Proteomes" id="UP000314294">
    <property type="component" value="Unassembled WGS sequence"/>
</dbReference>
<comment type="caution">
    <text evidence="2">The sequence shown here is derived from an EMBL/GenBank/DDBJ whole genome shotgun (WGS) entry which is preliminary data.</text>
</comment>
<name>A0A4Z2I183_9TELE</name>
<evidence type="ECO:0000313" key="2">
    <source>
        <dbReference type="EMBL" id="TNN71002.1"/>
    </source>
</evidence>
<feature type="region of interest" description="Disordered" evidence="1">
    <location>
        <begin position="93"/>
        <end position="121"/>
    </location>
</feature>
<sequence>MDAHLMRRSRRVSVSALAMTGTMLTTLLRRLMNSTSRGLRLEGKTETTAQHHYMLLHGCYYGIFLPPPSIPSQHSLQLLLQAASSHAACSALQLAPTKPGQPGSKTPGAAGGEARPALHSD</sequence>
<dbReference type="AlphaFoldDB" id="A0A4Z2I183"/>
<accession>A0A4Z2I183</accession>
<proteinExistence type="predicted"/>
<organism evidence="2 3">
    <name type="scientific">Liparis tanakae</name>
    <name type="common">Tanaka's snailfish</name>
    <dbReference type="NCBI Taxonomy" id="230148"/>
    <lineage>
        <taxon>Eukaryota</taxon>
        <taxon>Metazoa</taxon>
        <taxon>Chordata</taxon>
        <taxon>Craniata</taxon>
        <taxon>Vertebrata</taxon>
        <taxon>Euteleostomi</taxon>
        <taxon>Actinopterygii</taxon>
        <taxon>Neopterygii</taxon>
        <taxon>Teleostei</taxon>
        <taxon>Neoteleostei</taxon>
        <taxon>Acanthomorphata</taxon>
        <taxon>Eupercaria</taxon>
        <taxon>Perciformes</taxon>
        <taxon>Cottioidei</taxon>
        <taxon>Cottales</taxon>
        <taxon>Liparidae</taxon>
        <taxon>Liparis</taxon>
    </lineage>
</organism>
<evidence type="ECO:0000256" key="1">
    <source>
        <dbReference type="SAM" id="MobiDB-lite"/>
    </source>
</evidence>
<gene>
    <name evidence="2" type="ORF">EYF80_018818</name>
</gene>
<reference evidence="2 3" key="1">
    <citation type="submission" date="2019-03" db="EMBL/GenBank/DDBJ databases">
        <title>First draft genome of Liparis tanakae, snailfish: a comprehensive survey of snailfish specific genes.</title>
        <authorList>
            <person name="Kim W."/>
            <person name="Song I."/>
            <person name="Jeong J.-H."/>
            <person name="Kim D."/>
            <person name="Kim S."/>
            <person name="Ryu S."/>
            <person name="Song J.Y."/>
            <person name="Lee S.K."/>
        </authorList>
    </citation>
    <scope>NUCLEOTIDE SEQUENCE [LARGE SCALE GENOMIC DNA]</scope>
    <source>
        <tissue evidence="2">Muscle</tissue>
    </source>
</reference>